<dbReference type="Pfam" id="PF00563">
    <property type="entry name" value="EAL"/>
    <property type="match status" value="1"/>
</dbReference>
<dbReference type="InterPro" id="IPR001789">
    <property type="entry name" value="Sig_transdc_resp-reg_receiver"/>
</dbReference>
<name>A0ABX0JCZ8_9BACL</name>
<dbReference type="InterPro" id="IPR029787">
    <property type="entry name" value="Nucleotide_cyclase"/>
</dbReference>
<dbReference type="InterPro" id="IPR001633">
    <property type="entry name" value="EAL_dom"/>
</dbReference>
<dbReference type="CDD" id="cd01949">
    <property type="entry name" value="GGDEF"/>
    <property type="match status" value="1"/>
</dbReference>
<dbReference type="InterPro" id="IPR000160">
    <property type="entry name" value="GGDEF_dom"/>
</dbReference>
<feature type="modified residue" description="4-aspartylphosphate" evidence="1">
    <location>
        <position position="57"/>
    </location>
</feature>
<dbReference type="SUPFAM" id="SSF55073">
    <property type="entry name" value="Nucleotide cyclase"/>
    <property type="match status" value="1"/>
</dbReference>
<keyword evidence="1" id="KW-0597">Phosphoprotein</keyword>
<dbReference type="InterPro" id="IPR035965">
    <property type="entry name" value="PAS-like_dom_sf"/>
</dbReference>
<evidence type="ECO:0000313" key="7">
    <source>
        <dbReference type="EMBL" id="NHN34037.1"/>
    </source>
</evidence>
<keyword evidence="2" id="KW-0175">Coiled coil</keyword>
<dbReference type="PROSITE" id="PS50887">
    <property type="entry name" value="GGDEF"/>
    <property type="match status" value="1"/>
</dbReference>
<protein>
    <submittedName>
        <fullName evidence="7">EAL domain-containing protein</fullName>
    </submittedName>
</protein>
<dbReference type="InterPro" id="IPR000014">
    <property type="entry name" value="PAS"/>
</dbReference>
<dbReference type="Gene3D" id="3.30.450.20">
    <property type="entry name" value="PAS domain"/>
    <property type="match status" value="1"/>
</dbReference>
<accession>A0ABX0JCZ8</accession>
<feature type="domain" description="EAL" evidence="5">
    <location>
        <begin position="452"/>
        <end position="705"/>
    </location>
</feature>
<organism evidence="7 8">
    <name type="scientific">Paenibacillus agricola</name>
    <dbReference type="NCBI Taxonomy" id="2716264"/>
    <lineage>
        <taxon>Bacteria</taxon>
        <taxon>Bacillati</taxon>
        <taxon>Bacillota</taxon>
        <taxon>Bacilli</taxon>
        <taxon>Bacillales</taxon>
        <taxon>Paenibacillaceae</taxon>
        <taxon>Paenibacillus</taxon>
    </lineage>
</organism>
<dbReference type="SMART" id="SM00448">
    <property type="entry name" value="REC"/>
    <property type="match status" value="1"/>
</dbReference>
<dbReference type="Pfam" id="PF00990">
    <property type="entry name" value="GGDEF"/>
    <property type="match status" value="1"/>
</dbReference>
<sequence length="714" mass="80528">MNQDYMINVLLVDDRSENLLALEALLDYPYVHLTKCLSGEEALKCVMKEEYALILLDVQMPGLDGYETAKLIKSREKSKDIPIIFVTAINKEPEHVFSGYTAGAIDYVFKPFDPDVLKLKVEQLIKIFINARGMKQQTEALFEQTKALENANQELVRVTQELKKSEALHRLIGETSADTILIINTAHEIISINPTVESMFDYQISEVLGRGAELLIPLELLKAYGNTQVMSIEKCEITLFSKNNRSFRADIHLKTSLLDGNYIFVCTIRDISVRFNQMLELEHMATHDHLTQLPNRKKLYEMINSLVLDERKGFTLLLMDLDHFKAINDTLGHQFGDLLLLKIGNLITQWLSNAETIFRLGGDEFAVLIPNCTPTQGLSTAQIILANIDQPVSVEEVNLSIGASMGIVSFPEHGKDIQTLLRRADVAMYSAKRLKSGYSIYSEEQDEKDPYRLLLMGDLRAAIEKNELYLVYQPKAELKTNTILSAEALLRWKHPKLGLIPPSDFIPIAEQIGVINAITTWVLNEALKQSKLWEAEHIDIEIAVNLSARNLQDAELPIRLKALLQQYGVSPRKITLEITESFIMADPVRAKEVLMNIHEMGIQLSIDDFGTGYSSLAYLKTLPVDTIKIDKSFVADMANDATDSMIVRSIIFLAHNLGLKVVAEGVEDLQSWNMLASYGCDIIQGYYLQKPLAPYEFKRWLVARMESGITSGQL</sequence>
<dbReference type="InterPro" id="IPR043128">
    <property type="entry name" value="Rev_trsase/Diguanyl_cyclase"/>
</dbReference>
<dbReference type="SUPFAM" id="SSF141868">
    <property type="entry name" value="EAL domain-like"/>
    <property type="match status" value="1"/>
</dbReference>
<dbReference type="InterPro" id="IPR011006">
    <property type="entry name" value="CheY-like_superfamily"/>
</dbReference>
<evidence type="ECO:0000259" key="6">
    <source>
        <dbReference type="PROSITE" id="PS50887"/>
    </source>
</evidence>
<dbReference type="SMART" id="SM00052">
    <property type="entry name" value="EAL"/>
    <property type="match status" value="1"/>
</dbReference>
<dbReference type="SMART" id="SM00091">
    <property type="entry name" value="PAS"/>
    <property type="match status" value="1"/>
</dbReference>
<feature type="domain" description="PAS" evidence="4">
    <location>
        <begin position="165"/>
        <end position="217"/>
    </location>
</feature>
<dbReference type="InterPro" id="IPR035919">
    <property type="entry name" value="EAL_sf"/>
</dbReference>
<proteinExistence type="predicted"/>
<dbReference type="RefSeq" id="WP_166154582.1">
    <property type="nucleotide sequence ID" value="NZ_JAAOIW010000015.1"/>
</dbReference>
<dbReference type="PANTHER" id="PTHR44757:SF2">
    <property type="entry name" value="BIOFILM ARCHITECTURE MAINTENANCE PROTEIN MBAA"/>
    <property type="match status" value="1"/>
</dbReference>
<comment type="caution">
    <text evidence="7">The sequence shown here is derived from an EMBL/GenBank/DDBJ whole genome shotgun (WGS) entry which is preliminary data.</text>
</comment>
<evidence type="ECO:0000259" key="4">
    <source>
        <dbReference type="PROSITE" id="PS50112"/>
    </source>
</evidence>
<dbReference type="InterPro" id="IPR052155">
    <property type="entry name" value="Biofilm_reg_signaling"/>
</dbReference>
<evidence type="ECO:0000259" key="3">
    <source>
        <dbReference type="PROSITE" id="PS50110"/>
    </source>
</evidence>
<dbReference type="NCBIfam" id="TIGR00229">
    <property type="entry name" value="sensory_box"/>
    <property type="match status" value="1"/>
</dbReference>
<gene>
    <name evidence="7" type="ORF">G9U52_29890</name>
</gene>
<dbReference type="NCBIfam" id="TIGR00254">
    <property type="entry name" value="GGDEF"/>
    <property type="match status" value="1"/>
</dbReference>
<keyword evidence="8" id="KW-1185">Reference proteome</keyword>
<dbReference type="CDD" id="cd00130">
    <property type="entry name" value="PAS"/>
    <property type="match status" value="1"/>
</dbReference>
<dbReference type="Gene3D" id="3.40.50.2300">
    <property type="match status" value="1"/>
</dbReference>
<dbReference type="PANTHER" id="PTHR44757">
    <property type="entry name" value="DIGUANYLATE CYCLASE DGCP"/>
    <property type="match status" value="1"/>
</dbReference>
<dbReference type="Gene3D" id="3.30.70.270">
    <property type="match status" value="1"/>
</dbReference>
<dbReference type="SMART" id="SM00267">
    <property type="entry name" value="GGDEF"/>
    <property type="match status" value="1"/>
</dbReference>
<dbReference type="SUPFAM" id="SSF55785">
    <property type="entry name" value="PYP-like sensor domain (PAS domain)"/>
    <property type="match status" value="1"/>
</dbReference>
<dbReference type="PROSITE" id="PS50883">
    <property type="entry name" value="EAL"/>
    <property type="match status" value="1"/>
</dbReference>
<dbReference type="SUPFAM" id="SSF52172">
    <property type="entry name" value="CheY-like"/>
    <property type="match status" value="1"/>
</dbReference>
<evidence type="ECO:0000256" key="1">
    <source>
        <dbReference type="PROSITE-ProRule" id="PRU00169"/>
    </source>
</evidence>
<evidence type="ECO:0000256" key="2">
    <source>
        <dbReference type="SAM" id="Coils"/>
    </source>
</evidence>
<dbReference type="EMBL" id="JAAOIW010000015">
    <property type="protein sequence ID" value="NHN34037.1"/>
    <property type="molecule type" value="Genomic_DNA"/>
</dbReference>
<evidence type="ECO:0000259" key="5">
    <source>
        <dbReference type="PROSITE" id="PS50883"/>
    </source>
</evidence>
<feature type="coiled-coil region" evidence="2">
    <location>
        <begin position="134"/>
        <end position="168"/>
    </location>
</feature>
<feature type="domain" description="Response regulatory" evidence="3">
    <location>
        <begin position="8"/>
        <end position="125"/>
    </location>
</feature>
<dbReference type="PROSITE" id="PS50110">
    <property type="entry name" value="RESPONSE_REGULATORY"/>
    <property type="match status" value="1"/>
</dbReference>
<dbReference type="Pfam" id="PF13426">
    <property type="entry name" value="PAS_9"/>
    <property type="match status" value="1"/>
</dbReference>
<reference evidence="7" key="1">
    <citation type="submission" date="2020-03" db="EMBL/GenBank/DDBJ databases">
        <title>Draft sequencing of Paenibacilllus sp. S3N08.</title>
        <authorList>
            <person name="Kim D.-U."/>
        </authorList>
    </citation>
    <scope>NUCLEOTIDE SEQUENCE</scope>
    <source>
        <strain evidence="7">S3N08</strain>
    </source>
</reference>
<dbReference type="Pfam" id="PF00072">
    <property type="entry name" value="Response_reg"/>
    <property type="match status" value="1"/>
</dbReference>
<evidence type="ECO:0000313" key="8">
    <source>
        <dbReference type="Proteomes" id="UP001165962"/>
    </source>
</evidence>
<dbReference type="CDD" id="cd01948">
    <property type="entry name" value="EAL"/>
    <property type="match status" value="1"/>
</dbReference>
<dbReference type="Gene3D" id="3.20.20.450">
    <property type="entry name" value="EAL domain"/>
    <property type="match status" value="1"/>
</dbReference>
<feature type="domain" description="GGDEF" evidence="6">
    <location>
        <begin position="312"/>
        <end position="443"/>
    </location>
</feature>
<dbReference type="Proteomes" id="UP001165962">
    <property type="component" value="Unassembled WGS sequence"/>
</dbReference>
<dbReference type="PROSITE" id="PS50112">
    <property type="entry name" value="PAS"/>
    <property type="match status" value="1"/>
</dbReference>